<proteinExistence type="predicted"/>
<dbReference type="EMBL" id="KN825096">
    <property type="protein sequence ID" value="KIK94595.1"/>
    <property type="molecule type" value="Genomic_DNA"/>
</dbReference>
<name>A0A0D0E842_9AGAM</name>
<evidence type="ECO:0000256" key="1">
    <source>
        <dbReference type="SAM" id="MobiDB-lite"/>
    </source>
</evidence>
<dbReference type="AlphaFoldDB" id="A0A0D0E842"/>
<feature type="compositionally biased region" description="Polar residues" evidence="1">
    <location>
        <begin position="29"/>
        <end position="42"/>
    </location>
</feature>
<evidence type="ECO:0000313" key="2">
    <source>
        <dbReference type="EMBL" id="KIK94595.1"/>
    </source>
</evidence>
<evidence type="ECO:0000313" key="3">
    <source>
        <dbReference type="Proteomes" id="UP000054538"/>
    </source>
</evidence>
<gene>
    <name evidence="2" type="ORF">PAXRUDRAFT_827836</name>
</gene>
<accession>A0A0D0E842</accession>
<keyword evidence="3" id="KW-1185">Reference proteome</keyword>
<organism evidence="2 3">
    <name type="scientific">Paxillus rubicundulus Ve08.2h10</name>
    <dbReference type="NCBI Taxonomy" id="930991"/>
    <lineage>
        <taxon>Eukaryota</taxon>
        <taxon>Fungi</taxon>
        <taxon>Dikarya</taxon>
        <taxon>Basidiomycota</taxon>
        <taxon>Agaricomycotina</taxon>
        <taxon>Agaricomycetes</taxon>
        <taxon>Agaricomycetidae</taxon>
        <taxon>Boletales</taxon>
        <taxon>Paxilineae</taxon>
        <taxon>Paxillaceae</taxon>
        <taxon>Paxillus</taxon>
    </lineage>
</organism>
<reference evidence="3" key="2">
    <citation type="submission" date="2015-01" db="EMBL/GenBank/DDBJ databases">
        <title>Evolutionary Origins and Diversification of the Mycorrhizal Mutualists.</title>
        <authorList>
            <consortium name="DOE Joint Genome Institute"/>
            <consortium name="Mycorrhizal Genomics Consortium"/>
            <person name="Kohler A."/>
            <person name="Kuo A."/>
            <person name="Nagy L.G."/>
            <person name="Floudas D."/>
            <person name="Copeland A."/>
            <person name="Barry K.W."/>
            <person name="Cichocki N."/>
            <person name="Veneault-Fourrey C."/>
            <person name="LaButti K."/>
            <person name="Lindquist E.A."/>
            <person name="Lipzen A."/>
            <person name="Lundell T."/>
            <person name="Morin E."/>
            <person name="Murat C."/>
            <person name="Riley R."/>
            <person name="Ohm R."/>
            <person name="Sun H."/>
            <person name="Tunlid A."/>
            <person name="Henrissat B."/>
            <person name="Grigoriev I.V."/>
            <person name="Hibbett D.S."/>
            <person name="Martin F."/>
        </authorList>
    </citation>
    <scope>NUCLEOTIDE SEQUENCE [LARGE SCALE GENOMIC DNA]</scope>
    <source>
        <strain evidence="3">Ve08.2h10</strain>
    </source>
</reference>
<dbReference type="Proteomes" id="UP000054538">
    <property type="component" value="Unassembled WGS sequence"/>
</dbReference>
<feature type="region of interest" description="Disordered" evidence="1">
    <location>
        <begin position="21"/>
        <end position="43"/>
    </location>
</feature>
<reference evidence="2 3" key="1">
    <citation type="submission" date="2014-04" db="EMBL/GenBank/DDBJ databases">
        <authorList>
            <consortium name="DOE Joint Genome Institute"/>
            <person name="Kuo A."/>
            <person name="Kohler A."/>
            <person name="Jargeat P."/>
            <person name="Nagy L.G."/>
            <person name="Floudas D."/>
            <person name="Copeland A."/>
            <person name="Barry K.W."/>
            <person name="Cichocki N."/>
            <person name="Veneault-Fourrey C."/>
            <person name="LaButti K."/>
            <person name="Lindquist E.A."/>
            <person name="Lipzen A."/>
            <person name="Lundell T."/>
            <person name="Morin E."/>
            <person name="Murat C."/>
            <person name="Sun H."/>
            <person name="Tunlid A."/>
            <person name="Henrissat B."/>
            <person name="Grigoriev I.V."/>
            <person name="Hibbett D.S."/>
            <person name="Martin F."/>
            <person name="Nordberg H.P."/>
            <person name="Cantor M.N."/>
            <person name="Hua S.X."/>
        </authorList>
    </citation>
    <scope>NUCLEOTIDE SEQUENCE [LARGE SCALE GENOMIC DNA]</scope>
    <source>
        <strain evidence="2 3">Ve08.2h10</strain>
    </source>
</reference>
<dbReference type="HOGENOM" id="CLU_2146674_0_0_1"/>
<dbReference type="InParanoid" id="A0A0D0E842"/>
<sequence>MANLILSYALKPVHASLKPPFSGPLASHPSHTQPTSHRTPTTRPLCHEIDTRHFFVPVVALRKLGRIVSENAERWQAMSVHFLRGLDSFVRCQMPAPEKLEISSQRTPSVAV</sequence>
<protein>
    <submittedName>
        <fullName evidence="2">Unplaced genomic scaffold scaffold_274, whole genome shotgun sequence</fullName>
    </submittedName>
</protein>